<accession>A0A9D4Z6L5</accession>
<protein>
    <recommendedName>
        <fullName evidence="3">Cyanobacterial aminoacyl-tRNA synthetase CAAD domain-containing protein</fullName>
    </recommendedName>
</protein>
<evidence type="ECO:0000313" key="4">
    <source>
        <dbReference type="EMBL" id="KAI5064298.1"/>
    </source>
</evidence>
<evidence type="ECO:0000313" key="5">
    <source>
        <dbReference type="Proteomes" id="UP000886520"/>
    </source>
</evidence>
<keyword evidence="2" id="KW-1133">Transmembrane helix</keyword>
<comment type="caution">
    <text evidence="4">The sequence shown here is derived from an EMBL/GenBank/DDBJ whole genome shotgun (WGS) entry which is preliminary data.</text>
</comment>
<proteinExistence type="predicted"/>
<organism evidence="4 5">
    <name type="scientific">Adiantum capillus-veneris</name>
    <name type="common">Maidenhair fern</name>
    <dbReference type="NCBI Taxonomy" id="13818"/>
    <lineage>
        <taxon>Eukaryota</taxon>
        <taxon>Viridiplantae</taxon>
        <taxon>Streptophyta</taxon>
        <taxon>Embryophyta</taxon>
        <taxon>Tracheophyta</taxon>
        <taxon>Polypodiopsida</taxon>
        <taxon>Polypodiidae</taxon>
        <taxon>Polypodiales</taxon>
        <taxon>Pteridineae</taxon>
        <taxon>Pteridaceae</taxon>
        <taxon>Vittarioideae</taxon>
        <taxon>Adiantum</taxon>
    </lineage>
</organism>
<dbReference type="AlphaFoldDB" id="A0A9D4Z6L5"/>
<feature type="domain" description="Cyanobacterial aminoacyl-tRNA synthetase CAAD" evidence="3">
    <location>
        <begin position="92"/>
        <end position="175"/>
    </location>
</feature>
<reference evidence="4" key="1">
    <citation type="submission" date="2021-01" db="EMBL/GenBank/DDBJ databases">
        <title>Adiantum capillus-veneris genome.</title>
        <authorList>
            <person name="Fang Y."/>
            <person name="Liao Q."/>
        </authorList>
    </citation>
    <scope>NUCLEOTIDE SEQUENCE</scope>
    <source>
        <strain evidence="4">H3</strain>
        <tissue evidence="4">Leaf</tissue>
    </source>
</reference>
<gene>
    <name evidence="4" type="ORF">GOP47_0020968</name>
</gene>
<keyword evidence="2" id="KW-0812">Transmembrane</keyword>
<keyword evidence="5" id="KW-1185">Reference proteome</keyword>
<dbReference type="InterPro" id="IPR033344">
    <property type="entry name" value="CURT1"/>
</dbReference>
<dbReference type="InterPro" id="IPR025564">
    <property type="entry name" value="CAAD_dom"/>
</dbReference>
<sequence length="187" mass="20507">MAIVCAVVPVTAMSRAFPASSCCALVGGRSSPSLPSLLPSKRCLRILPHMSNSSFSARRSRCAGVCVRATTSSSEDSGMSDASRQIQEIFDDLKMKYDALENKSQVWIYGGGALVALWFSSIIVGAVNNIPLLPKVLEFVGLCYSGWFVYRYLLFKSSRKQLAADIEELKLKITGVPRSYFMTEDDE</sequence>
<evidence type="ECO:0000256" key="2">
    <source>
        <dbReference type="SAM" id="Phobius"/>
    </source>
</evidence>
<dbReference type="PANTHER" id="PTHR33222">
    <property type="match status" value="1"/>
</dbReference>
<dbReference type="OrthoDB" id="1934520at2759"/>
<dbReference type="Proteomes" id="UP000886520">
    <property type="component" value="Chromosome 20"/>
</dbReference>
<evidence type="ECO:0000259" key="3">
    <source>
        <dbReference type="Pfam" id="PF14159"/>
    </source>
</evidence>
<keyword evidence="2" id="KW-0472">Membrane</keyword>
<dbReference type="EMBL" id="JABFUD020000020">
    <property type="protein sequence ID" value="KAI5064298.1"/>
    <property type="molecule type" value="Genomic_DNA"/>
</dbReference>
<feature type="transmembrane region" description="Helical" evidence="2">
    <location>
        <begin position="106"/>
        <end position="130"/>
    </location>
</feature>
<feature type="transmembrane region" description="Helical" evidence="2">
    <location>
        <begin position="136"/>
        <end position="154"/>
    </location>
</feature>
<dbReference type="PANTHER" id="PTHR33222:SF4">
    <property type="entry name" value="PROTEIN CURVATURE THYLAKOID 1A, CHLOROPLASTIC"/>
    <property type="match status" value="1"/>
</dbReference>
<evidence type="ECO:0000256" key="1">
    <source>
        <dbReference type="ARBA" id="ARBA00004141"/>
    </source>
</evidence>
<name>A0A9D4Z6L5_ADICA</name>
<dbReference type="Pfam" id="PF14159">
    <property type="entry name" value="CAAD"/>
    <property type="match status" value="1"/>
</dbReference>
<dbReference type="GO" id="GO:0009535">
    <property type="term" value="C:chloroplast thylakoid membrane"/>
    <property type="evidence" value="ECO:0007669"/>
    <property type="project" value="TreeGrafter"/>
</dbReference>
<comment type="subcellular location">
    <subcellularLocation>
        <location evidence="1">Membrane</location>
        <topology evidence="1">Multi-pass membrane protein</topology>
    </subcellularLocation>
</comment>